<dbReference type="eggNOG" id="COG3427">
    <property type="taxonomic scope" value="Bacteria"/>
</dbReference>
<organism evidence="3 4">
    <name type="scientific">Caenispirillum salinarum AK4</name>
    <dbReference type="NCBI Taxonomy" id="1238182"/>
    <lineage>
        <taxon>Bacteria</taxon>
        <taxon>Pseudomonadati</taxon>
        <taxon>Pseudomonadota</taxon>
        <taxon>Alphaproteobacteria</taxon>
        <taxon>Rhodospirillales</taxon>
        <taxon>Novispirillaceae</taxon>
        <taxon>Caenispirillum</taxon>
    </lineage>
</organism>
<dbReference type="AlphaFoldDB" id="K9HN59"/>
<keyword evidence="2" id="KW-0812">Transmembrane</keyword>
<protein>
    <submittedName>
        <fullName evidence="3">Carbon monoxide oxidation accessory protein CoxG</fullName>
    </submittedName>
</protein>
<keyword evidence="4" id="KW-1185">Reference proteome</keyword>
<dbReference type="PANTHER" id="PTHR38588:SF1">
    <property type="entry name" value="BLL0334 PROTEIN"/>
    <property type="match status" value="1"/>
</dbReference>
<dbReference type="InterPro" id="IPR023393">
    <property type="entry name" value="START-like_dom_sf"/>
</dbReference>
<dbReference type="InterPro" id="IPR010419">
    <property type="entry name" value="CO_DH_gsu"/>
</dbReference>
<name>K9HN59_9PROT</name>
<evidence type="ECO:0000313" key="4">
    <source>
        <dbReference type="Proteomes" id="UP000009881"/>
    </source>
</evidence>
<feature type="region of interest" description="Disordered" evidence="1">
    <location>
        <begin position="151"/>
        <end position="210"/>
    </location>
</feature>
<keyword evidence="2" id="KW-0472">Membrane</keyword>
<dbReference type="Gene3D" id="3.30.530.20">
    <property type="match status" value="1"/>
</dbReference>
<dbReference type="Pfam" id="PF06240">
    <property type="entry name" value="COXG"/>
    <property type="match status" value="1"/>
</dbReference>
<sequence length="260" mass="26531">MDITGEYLIPTDRKTVWDAINDPEMLKACIPGCQELTETDEGPAGGYEAKVQAKVGPVKATFNGHVRLEDVNEPESYRIVGEGKGGAAGFAKGGADVWLEEVDATNTKLTYKADAQVGGKLAQLGSRLIQGTAKKYADDFFANLTARIAPQEAEPAETTGMGVATGDAGRPEEPAPAGVGAPSPAVGTVAGRSPDRAGGEAAASTPEQPMAAHAAAATTAAKSGQTKGEAAGTPMKTWMWWIGGAVLIILIILLLGGGGG</sequence>
<accession>K9HN59</accession>
<keyword evidence="2" id="KW-1133">Transmembrane helix</keyword>
<dbReference type="OrthoDB" id="9787428at2"/>
<reference evidence="3 4" key="1">
    <citation type="journal article" date="2013" name="Genome Announc.">
        <title>Draft Genome Sequence of an Alphaproteobacterium, Caenispirillum salinarum AK4(T), Isolated from a Solar Saltern.</title>
        <authorList>
            <person name="Khatri I."/>
            <person name="Singh A."/>
            <person name="Korpole S."/>
            <person name="Pinnaka A.K."/>
            <person name="Subramanian S."/>
        </authorList>
    </citation>
    <scope>NUCLEOTIDE SEQUENCE [LARGE SCALE GENOMIC DNA]</scope>
    <source>
        <strain evidence="3 4">AK4</strain>
    </source>
</reference>
<evidence type="ECO:0000256" key="2">
    <source>
        <dbReference type="SAM" id="Phobius"/>
    </source>
</evidence>
<dbReference type="RefSeq" id="WP_009539622.1">
    <property type="nucleotide sequence ID" value="NZ_ANHY01000005.1"/>
</dbReference>
<feature type="compositionally biased region" description="Low complexity" evidence="1">
    <location>
        <begin position="175"/>
        <end position="191"/>
    </location>
</feature>
<evidence type="ECO:0000313" key="3">
    <source>
        <dbReference type="EMBL" id="EKV31753.1"/>
    </source>
</evidence>
<gene>
    <name evidence="3" type="ORF">C882_3504</name>
</gene>
<dbReference type="Proteomes" id="UP000009881">
    <property type="component" value="Unassembled WGS sequence"/>
</dbReference>
<dbReference type="PANTHER" id="PTHR38588">
    <property type="entry name" value="BLL0334 PROTEIN"/>
    <property type="match status" value="1"/>
</dbReference>
<dbReference type="SUPFAM" id="SSF55961">
    <property type="entry name" value="Bet v1-like"/>
    <property type="match status" value="1"/>
</dbReference>
<proteinExistence type="predicted"/>
<dbReference type="CDD" id="cd05018">
    <property type="entry name" value="CoxG"/>
    <property type="match status" value="1"/>
</dbReference>
<dbReference type="EMBL" id="ANHY01000005">
    <property type="protein sequence ID" value="EKV31753.1"/>
    <property type="molecule type" value="Genomic_DNA"/>
</dbReference>
<dbReference type="STRING" id="1238182.C882_3504"/>
<feature type="transmembrane region" description="Helical" evidence="2">
    <location>
        <begin position="238"/>
        <end position="257"/>
    </location>
</feature>
<comment type="caution">
    <text evidence="3">The sequence shown here is derived from an EMBL/GenBank/DDBJ whole genome shotgun (WGS) entry which is preliminary data.</text>
</comment>
<evidence type="ECO:0000256" key="1">
    <source>
        <dbReference type="SAM" id="MobiDB-lite"/>
    </source>
</evidence>